<evidence type="ECO:0000256" key="2">
    <source>
        <dbReference type="ARBA" id="ARBA00022448"/>
    </source>
</evidence>
<dbReference type="NCBIfam" id="TIGR04057">
    <property type="entry name" value="SusC_RagA_signa"/>
    <property type="match status" value="1"/>
</dbReference>
<evidence type="ECO:0000259" key="9">
    <source>
        <dbReference type="Pfam" id="PF07715"/>
    </source>
</evidence>
<feature type="domain" description="TonB-dependent receptor plug" evidence="9">
    <location>
        <begin position="119"/>
        <end position="224"/>
    </location>
</feature>
<dbReference type="EMBL" id="FNYA01000002">
    <property type="protein sequence ID" value="SEI60912.1"/>
    <property type="molecule type" value="Genomic_DNA"/>
</dbReference>
<proteinExistence type="inferred from homology"/>
<dbReference type="InterPro" id="IPR023996">
    <property type="entry name" value="TonB-dep_OMP_SusC/RagA"/>
</dbReference>
<evidence type="ECO:0000256" key="1">
    <source>
        <dbReference type="ARBA" id="ARBA00004571"/>
    </source>
</evidence>
<keyword evidence="6 7" id="KW-0998">Cell outer membrane</keyword>
<keyword evidence="4 7" id="KW-0812">Transmembrane</keyword>
<comment type="subcellular location">
    <subcellularLocation>
        <location evidence="1 7">Cell outer membrane</location>
        <topology evidence="1 7">Multi-pass membrane protein</topology>
    </subcellularLocation>
</comment>
<dbReference type="Gene3D" id="2.40.170.20">
    <property type="entry name" value="TonB-dependent receptor, beta-barrel domain"/>
    <property type="match status" value="1"/>
</dbReference>
<keyword evidence="11" id="KW-1185">Reference proteome</keyword>
<keyword evidence="2 7" id="KW-0813">Transport</keyword>
<dbReference type="Gene3D" id="2.170.130.10">
    <property type="entry name" value="TonB-dependent receptor, plug domain"/>
    <property type="match status" value="1"/>
</dbReference>
<dbReference type="OrthoDB" id="9768177at2"/>
<keyword evidence="8" id="KW-0732">Signal</keyword>
<dbReference type="InterPro" id="IPR037066">
    <property type="entry name" value="Plug_dom_sf"/>
</dbReference>
<keyword evidence="5 7" id="KW-0472">Membrane</keyword>
<feature type="signal peptide" evidence="8">
    <location>
        <begin position="1"/>
        <end position="22"/>
    </location>
</feature>
<evidence type="ECO:0000256" key="7">
    <source>
        <dbReference type="PROSITE-ProRule" id="PRU01360"/>
    </source>
</evidence>
<comment type="similarity">
    <text evidence="7">Belongs to the TonB-dependent receptor family.</text>
</comment>
<dbReference type="InterPro" id="IPR012910">
    <property type="entry name" value="Plug_dom"/>
</dbReference>
<reference evidence="11" key="1">
    <citation type="submission" date="2016-10" db="EMBL/GenBank/DDBJ databases">
        <authorList>
            <person name="Varghese N."/>
            <person name="Submissions S."/>
        </authorList>
    </citation>
    <scope>NUCLEOTIDE SEQUENCE [LARGE SCALE GENOMIC DNA]</scope>
    <source>
        <strain evidence="11">DSM 17934</strain>
    </source>
</reference>
<dbReference type="NCBIfam" id="TIGR04056">
    <property type="entry name" value="OMP_RagA_SusC"/>
    <property type="match status" value="1"/>
</dbReference>
<dbReference type="SUPFAM" id="SSF49464">
    <property type="entry name" value="Carboxypeptidase regulatory domain-like"/>
    <property type="match status" value="1"/>
</dbReference>
<gene>
    <name evidence="10" type="ORF">SAMN05660918_1131</name>
</gene>
<protein>
    <submittedName>
        <fullName evidence="10">TonB-linked outer membrane protein, SusC/RagA family</fullName>
    </submittedName>
</protein>
<dbReference type="PROSITE" id="PS52016">
    <property type="entry name" value="TONB_DEPENDENT_REC_3"/>
    <property type="match status" value="1"/>
</dbReference>
<feature type="chain" id="PRO_5011754452" evidence="8">
    <location>
        <begin position="23"/>
        <end position="1059"/>
    </location>
</feature>
<sequence length="1059" mass="115122">MRSKFKWIFTLLVAFTMQFSFAQQKTVTGTVKSDGANLPGATVSIAGTQQGTQTDENGKFSIKASEGDVLEISFLGKDTKTVTVGASNVVNVVLATSSTSIEVVQIVGAMGIKRKPDAVTNQQQTVTNKELTQAAQPNAIIALTGKVSGLQINTTSNGVPAGTRIVLRGARTITGNNQALVVIDNAISSAAILGQLAPSEIENMNVLKGAQGGALYGAQGVNGVIIVTTKKGSKSDKLSVSINSSVDFETVSFVPDRQTKYGQGWIYDPTFNASGHVPWENGAWGPAFDDPAYAGQLVETGLPQADGNFQMLEWKGDKDNIKKFFRTGTIFQNGISVNAGGADSYAGVSFSRQNTSFMVQDDELKRNNFNIKFGKKLGKFRADGNVSYINQRTSTTSSELYDDLMQIASNIPVRNFNNAQIQHGWSVYIDNPYWTIKNNRNDSASDFVNGNISLGYELNKNINVTYNGNIQLRSTEAQSHVNGFEDYYYDIMGGSYVDYGGHGITSSFYGNQSRQRNFYGDLMFNFDYELTDNIGMKANIGNNIQDSYFKVITQGGTNLDVDGWYHINNVLNPDPAYSLANTETRTRDFALFSNFDFNYKDYLFLNVTAREERRSTIAKWFFYPSVGMSFIPTKAFDALKDNKVLNFAKLSANYTKVGNASAVAAYATDEIGVFPTGFPFGSLSSYISNQRQVNKNINPEIATTFEVSAALGFFNDRITLDGSLYRTNTKNLITFATTSSATGMSAFQDNTGRLHTDGFEIDLGLTPVRTESFKWNIKASYSTYKTIIDKVTDDSKSVTLLSNANVSIVAEEGEEFPLIKGTTYERDPNGNIVVNPATGTPLKTGLVNIGKSTPDYILGLTNSFEYKGLRLAVVADYRTGHSFYSETKSTLGFAGHLEESAEFDRYESFVIPGSVYESAPGVYTANTTPVGTGNGSNGGALGLYPGVVDYYGGTSYRSGEAFLIDATSLKIRELSLSYTLPKKMLKNSGINSFTFGVNARNPFIFLADGKFLKAKNGGENQHFADPEASISSTSNAQGFANAGQYPSSRTIGGSINITF</sequence>
<accession>A0A1H6SBY2</accession>
<evidence type="ECO:0000256" key="8">
    <source>
        <dbReference type="SAM" id="SignalP"/>
    </source>
</evidence>
<evidence type="ECO:0000256" key="3">
    <source>
        <dbReference type="ARBA" id="ARBA00022452"/>
    </source>
</evidence>
<name>A0A1H6SBY2_9FLAO</name>
<dbReference type="Proteomes" id="UP000199702">
    <property type="component" value="Unassembled WGS sequence"/>
</dbReference>
<dbReference type="InterPro" id="IPR008969">
    <property type="entry name" value="CarboxyPept-like_regulatory"/>
</dbReference>
<dbReference type="Gene3D" id="2.60.40.1120">
    <property type="entry name" value="Carboxypeptidase-like, regulatory domain"/>
    <property type="match status" value="1"/>
</dbReference>
<dbReference type="SUPFAM" id="SSF56935">
    <property type="entry name" value="Porins"/>
    <property type="match status" value="1"/>
</dbReference>
<dbReference type="InterPro" id="IPR039426">
    <property type="entry name" value="TonB-dep_rcpt-like"/>
</dbReference>
<organism evidence="10 11">
    <name type="scientific">Flavobacterium terrigena</name>
    <dbReference type="NCBI Taxonomy" id="402734"/>
    <lineage>
        <taxon>Bacteria</taxon>
        <taxon>Pseudomonadati</taxon>
        <taxon>Bacteroidota</taxon>
        <taxon>Flavobacteriia</taxon>
        <taxon>Flavobacteriales</taxon>
        <taxon>Flavobacteriaceae</taxon>
        <taxon>Flavobacterium</taxon>
    </lineage>
</organism>
<evidence type="ECO:0000313" key="11">
    <source>
        <dbReference type="Proteomes" id="UP000199702"/>
    </source>
</evidence>
<dbReference type="STRING" id="402734.SAMN05660918_1131"/>
<dbReference type="Pfam" id="PF07715">
    <property type="entry name" value="Plug"/>
    <property type="match status" value="1"/>
</dbReference>
<dbReference type="GO" id="GO:0009279">
    <property type="term" value="C:cell outer membrane"/>
    <property type="evidence" value="ECO:0007669"/>
    <property type="project" value="UniProtKB-SubCell"/>
</dbReference>
<evidence type="ECO:0000313" key="10">
    <source>
        <dbReference type="EMBL" id="SEI60912.1"/>
    </source>
</evidence>
<dbReference type="InterPro" id="IPR023997">
    <property type="entry name" value="TonB-dep_OMP_SusC/RagA_CS"/>
</dbReference>
<dbReference type="Pfam" id="PF13715">
    <property type="entry name" value="CarbopepD_reg_2"/>
    <property type="match status" value="1"/>
</dbReference>
<dbReference type="InterPro" id="IPR036942">
    <property type="entry name" value="Beta-barrel_TonB_sf"/>
</dbReference>
<evidence type="ECO:0000256" key="5">
    <source>
        <dbReference type="ARBA" id="ARBA00023136"/>
    </source>
</evidence>
<evidence type="ECO:0000256" key="4">
    <source>
        <dbReference type="ARBA" id="ARBA00022692"/>
    </source>
</evidence>
<dbReference type="RefSeq" id="WP_091309424.1">
    <property type="nucleotide sequence ID" value="NZ_CBCSJU010000005.1"/>
</dbReference>
<evidence type="ECO:0000256" key="6">
    <source>
        <dbReference type="ARBA" id="ARBA00023237"/>
    </source>
</evidence>
<dbReference type="AlphaFoldDB" id="A0A1H6SBY2"/>
<keyword evidence="3 7" id="KW-1134">Transmembrane beta strand</keyword>